<dbReference type="OrthoDB" id="1548at10239"/>
<organism evidence="2 3">
    <name type="scientific">Mycobacterium phage Myrna</name>
    <dbReference type="NCBI Taxonomy" id="546805"/>
    <lineage>
        <taxon>Viruses</taxon>
        <taxon>Duplodnaviria</taxon>
        <taxon>Heunggongvirae</taxon>
        <taxon>Uroviricota</taxon>
        <taxon>Caudoviricetes</taxon>
        <taxon>Ceeclamvirinae</taxon>
        <taxon>Myrnavirus</taxon>
        <taxon>Myrnavirus myrna</taxon>
    </lineage>
</organism>
<dbReference type="Proteomes" id="UP000001849">
    <property type="component" value="Segment"/>
</dbReference>
<evidence type="ECO:0008006" key="4">
    <source>
        <dbReference type="Google" id="ProtNLM"/>
    </source>
</evidence>
<feature type="region of interest" description="Disordered" evidence="1">
    <location>
        <begin position="452"/>
        <end position="472"/>
    </location>
</feature>
<dbReference type="EMBL" id="EU826466">
    <property type="protein sequence ID" value="ACH62206.1"/>
    <property type="molecule type" value="Genomic_DNA"/>
</dbReference>
<sequence length="1153" mass="119216">MQKRALTINFQRSVGSKPVVMEVAINPLADPSAPDLDATLVGRETRDVLLSGEYENNPVVFELVPTDHPDLTVRIPYRIAWREKYMGRVFTKDFVMPDFDVDFDDLEDLGNIIGGQTYLQWSDRSAPGGVAGLDSQGRVIDADGNPVSGAESAAVVQGKLDAEVVARQQADSFLRTYFLQYAQDQLTQVYSTITSQLQAATQQLSNADLTEKTQRQQAVTQLNTALANLQSNVNTQIQGINGLIDDVETQLGVKADLVGGKIPSSQLPDVALGKAVTVANEAAMLALTSAQIQPGDFAVRPDGIFFLNANPASQIGNWVRFQVSATVLSVNDQTGAVVLSAADVGARSASQPVPFNDVSGLSAAFTAKTDVTVTNAINARLAAIEGDTTIVRTQGGVVPRTLMGTFLAYINGDGQVTRKDGTVLNLGGGGGDLDIGDVTGLQAALDAKVGTSDPALTNPRTPTVHAASHATGGTDPVTPAAIGARAVGVNVPIAEVEGLNAILSNNALTASSNLDGRIASVEQQLEDLDPGGGGGTGSSAKTIWFNAGGLTTDLSTVLLRSPFGNDGTNYYYNPAGADPGEAVWPYLTPNGHLKFIKRDETAPEDKPLATQEALAALQVVVDDKADAADLAIANAAIETKASLAALSTLQALVDTKATTTQVNNLADTLATKASQTQVDGISTTLATKANQTDLQALENEVDGKATTQSVTTLSGLVSALQTGKADLTGGKVPVAQLPVQPISNIDGLQAALDARATLVGGKVPDSQLPNVGINKVDGLTAALGAKADLVDGRVPTTQIPSVALNTVYPVANRPAMLALTTAQVQRGDMAVITATADKGSYILNADDPSVFSNWIKLTTPDDAVQSINGQTGVVVLGASDVGARAAGTQLTIAETNGLQTALDSKASTTQLTTGLAGKTAPADVNLLISDSVANKQKADYASTSAVASLSGQQSIDGTLVPIGAVVLLTAQSSSVNNGLWVVNTGAWTRVPDMAVGQYFLKGTMAVVTSGANHAQTLWLQTNSSGVVGTNANNWTKVLTAGQVPNFTATNGVKRLGNDFQLDAATGGGIIISNGQARLDPVVATRKYAGDVPPGSTVTTITHNLNNLDVIASFRDKSGGDAVLLGWKPTGVNTISAEFAVPPTAGQWRVVVMG</sequence>
<dbReference type="KEGG" id="vg:6920699"/>
<dbReference type="GeneID" id="6920699"/>
<gene>
    <name evidence="2" type="primary">239</name>
    <name evidence="2" type="ORF">MYRNA_239</name>
</gene>
<evidence type="ECO:0000313" key="2">
    <source>
        <dbReference type="EMBL" id="ACH62206.1"/>
    </source>
</evidence>
<dbReference type="RefSeq" id="YP_002225116.1">
    <property type="nucleotide sequence ID" value="NC_011273.1"/>
</dbReference>
<evidence type="ECO:0000313" key="3">
    <source>
        <dbReference type="Proteomes" id="UP000001849"/>
    </source>
</evidence>
<keyword evidence="3" id="KW-1185">Reference proteome</keyword>
<reference evidence="2 3" key="1">
    <citation type="submission" date="2008-06" db="EMBL/GenBank/DDBJ databases">
        <authorList>
            <person name="Smith A.L."/>
            <person name="Paladin E.C."/>
            <person name="Jacobs-Sera D."/>
            <person name="Hendirx R.W."/>
            <person name="Hatfull G.F."/>
        </authorList>
    </citation>
    <scope>NUCLEOTIDE SEQUENCE [LARGE SCALE GENOMIC DNA]</scope>
</reference>
<evidence type="ECO:0000256" key="1">
    <source>
        <dbReference type="SAM" id="MobiDB-lite"/>
    </source>
</evidence>
<protein>
    <recommendedName>
        <fullName evidence="4">Capsid decoration protein</fullName>
    </recommendedName>
</protein>
<name>B5LJK9_9CAUD</name>
<accession>B5LJK9</accession>
<proteinExistence type="predicted"/>